<evidence type="ECO:0000256" key="13">
    <source>
        <dbReference type="ARBA" id="ARBA00023034"/>
    </source>
</evidence>
<dbReference type="Ensembl" id="ENSCSET00000024734.1">
    <property type="protein sequence ID" value="ENSCSEP00000024404.1"/>
    <property type="gene ID" value="ENSCSEG00000015582.1"/>
</dbReference>
<reference evidence="21" key="3">
    <citation type="submission" date="2025-09" db="UniProtKB">
        <authorList>
            <consortium name="Ensembl"/>
        </authorList>
    </citation>
    <scope>IDENTIFICATION</scope>
</reference>
<evidence type="ECO:0000256" key="1">
    <source>
        <dbReference type="ARBA" id="ARBA00001936"/>
    </source>
</evidence>
<dbReference type="PANTHER" id="PTHR11675:SF38">
    <property type="entry name" value="POLYPEPTIDE N-ACETYLGALACTOSAMINYLTRANSFERASE 17"/>
    <property type="match status" value="1"/>
</dbReference>
<dbReference type="InterPro" id="IPR000772">
    <property type="entry name" value="Ricin_B_lectin"/>
</dbReference>
<dbReference type="FunFam" id="2.80.10.50:FF:000017">
    <property type="entry name" value="Polypeptide N-acetylgalactosaminyltransferase"/>
    <property type="match status" value="1"/>
</dbReference>
<dbReference type="KEGG" id="csem:103377173"/>
<evidence type="ECO:0000256" key="5">
    <source>
        <dbReference type="ARBA" id="ARBA00012644"/>
    </source>
</evidence>
<dbReference type="Proteomes" id="UP000265120">
    <property type="component" value="Chromosome 3"/>
</dbReference>
<dbReference type="RefSeq" id="XP_008306079.1">
    <property type="nucleotide sequence ID" value="XM_008307857.2"/>
</dbReference>
<keyword evidence="22" id="KW-1185">Reference proteome</keyword>
<evidence type="ECO:0000256" key="8">
    <source>
        <dbReference type="ARBA" id="ARBA00022692"/>
    </source>
</evidence>
<dbReference type="InterPro" id="IPR035992">
    <property type="entry name" value="Ricin_B-like_lectins"/>
</dbReference>
<reference evidence="21 22" key="1">
    <citation type="journal article" date="2014" name="Nat. Genet.">
        <title>Whole-genome sequence of a flatfish provides insights into ZW sex chromosome evolution and adaptation to a benthic lifestyle.</title>
        <authorList>
            <person name="Chen S."/>
            <person name="Zhang G."/>
            <person name="Shao C."/>
            <person name="Huang Q."/>
            <person name="Liu G."/>
            <person name="Zhang P."/>
            <person name="Song W."/>
            <person name="An N."/>
            <person name="Chalopin D."/>
            <person name="Volff J.N."/>
            <person name="Hong Y."/>
            <person name="Li Q."/>
            <person name="Sha Z."/>
            <person name="Zhou H."/>
            <person name="Xie M."/>
            <person name="Yu Q."/>
            <person name="Liu Y."/>
            <person name="Xiang H."/>
            <person name="Wang N."/>
            <person name="Wu K."/>
            <person name="Yang C."/>
            <person name="Zhou Q."/>
            <person name="Liao X."/>
            <person name="Yang L."/>
            <person name="Hu Q."/>
            <person name="Zhang J."/>
            <person name="Meng L."/>
            <person name="Jin L."/>
            <person name="Tian Y."/>
            <person name="Lian J."/>
            <person name="Yang J."/>
            <person name="Miao G."/>
            <person name="Liu S."/>
            <person name="Liang Z."/>
            <person name="Yan F."/>
            <person name="Li Y."/>
            <person name="Sun B."/>
            <person name="Zhang H."/>
            <person name="Zhang J."/>
            <person name="Zhu Y."/>
            <person name="Du M."/>
            <person name="Zhao Y."/>
            <person name="Schartl M."/>
            <person name="Tang Q."/>
            <person name="Wang J."/>
        </authorList>
    </citation>
    <scope>NUCLEOTIDE SEQUENCE</scope>
</reference>
<evidence type="ECO:0000256" key="14">
    <source>
        <dbReference type="ARBA" id="ARBA00023136"/>
    </source>
</evidence>
<dbReference type="SUPFAM" id="SSF50370">
    <property type="entry name" value="Ricin B-like lectins"/>
    <property type="match status" value="1"/>
</dbReference>
<evidence type="ECO:0000256" key="2">
    <source>
        <dbReference type="ARBA" id="ARBA00004323"/>
    </source>
</evidence>
<protein>
    <recommendedName>
        <fullName evidence="5 18">Polypeptide N-acetylgalactosaminyltransferase</fullName>
        <ecNumber evidence="18">2.4.1.-</ecNumber>
    </recommendedName>
    <alternativeName>
        <fullName evidence="18">Protein-UDP acetylgalactosaminyltransferase</fullName>
    </alternativeName>
</protein>
<keyword evidence="7 18" id="KW-0808">Transferase</keyword>
<dbReference type="GO" id="GO:0030246">
    <property type="term" value="F:carbohydrate binding"/>
    <property type="evidence" value="ECO:0007669"/>
    <property type="project" value="UniProtKB-KW"/>
</dbReference>
<dbReference type="InterPro" id="IPR001173">
    <property type="entry name" value="Glyco_trans_2-like"/>
</dbReference>
<evidence type="ECO:0000259" key="20">
    <source>
        <dbReference type="Pfam" id="PF00652"/>
    </source>
</evidence>
<keyword evidence="13 18" id="KW-0333">Golgi apparatus</keyword>
<evidence type="ECO:0000313" key="22">
    <source>
        <dbReference type="Proteomes" id="UP000265120"/>
    </source>
</evidence>
<dbReference type="FunFam" id="3.90.550.10:FF:000012">
    <property type="entry name" value="Polypeptide N-acetylgalactosaminyltransferase"/>
    <property type="match status" value="1"/>
</dbReference>
<keyword evidence="14 18" id="KW-0472">Membrane</keyword>
<evidence type="ECO:0000256" key="3">
    <source>
        <dbReference type="ARBA" id="ARBA00004922"/>
    </source>
</evidence>
<evidence type="ECO:0000256" key="17">
    <source>
        <dbReference type="ARBA" id="ARBA00023211"/>
    </source>
</evidence>
<sequence length="601" mass="69261">MAYLPRRWRVLLVLNFVAFIGFLTFWTKCNTRIPNGSDMDFETSEKREWENMFVVQEPRMIQEGLMNRIRELEDVVYHQLHGLSAPLGLVEGKNGPGLTGGPVHLSPEEDSIAKIVKENYGYNAYLSDKISLDRTIPDFRPTKCKNMTYPKDLPQISIIFIFYNERLSVLLRSVHTAINHTPPQLLKEIVLVDDSSDDEQLKEPLETYVNKRFPGKVKIVRNQRREGLIRARIEGWKAATGDVTGFFDAHMEFTPYWSEPILARIQENHKRILLPSIDNIMHDTFEAEYYGNSAHGYNWELWCMYMNPPQAWYDAKDETLPIRTPAMIGCSFVVNRLFFGEIGLLDSGMNVYGGENIELGIKVWMCGGSMEVMPCSRVAHIARVKKPYADKDLGIHTRRNALRVAEVWMDEYKATVYMAWNLPMENSGIDIGDVSERVALRNRLQCKSFEWYLNNIYPDLIKYNGTLYYGEVRNTLVQHLCLDQGEKANQKPILHPCHGWSPQMGRYNKNGRLYVGSMGSIGEDTRCLVDNEVSDFPQLIDCNKAKNEQQMSWKFSQNAAIVNKASGRCLEVMEGKIDFGHRLILRTCTGQTWYFKNEVKL</sequence>
<keyword evidence="9" id="KW-0479">Metal-binding</keyword>
<proteinExistence type="inferred from homology"/>
<comment type="subcellular location">
    <subcellularLocation>
        <location evidence="2 18">Golgi apparatus membrane</location>
        <topology evidence="2 18">Single-pass type II membrane protein</topology>
    </subcellularLocation>
</comment>
<evidence type="ECO:0000256" key="10">
    <source>
        <dbReference type="ARBA" id="ARBA00022734"/>
    </source>
</evidence>
<dbReference type="GeneID" id="103377173"/>
<keyword evidence="15 18" id="KW-1015">Disulfide bond</keyword>
<feature type="domain" description="Ricin B lectin" evidence="20">
    <location>
        <begin position="469"/>
        <end position="591"/>
    </location>
</feature>
<dbReference type="InParanoid" id="A0A3P8WCK2"/>
<feature type="transmembrane region" description="Helical" evidence="18">
    <location>
        <begin position="7"/>
        <end position="26"/>
    </location>
</feature>
<dbReference type="GeneTree" id="ENSGT00940000156014"/>
<dbReference type="AlphaFoldDB" id="A0A3P8WCK2"/>
<dbReference type="CDD" id="cd23438">
    <property type="entry name" value="beta-trefoil_Ricin_GALNT8-like"/>
    <property type="match status" value="1"/>
</dbReference>
<dbReference type="OrthoDB" id="9924649at2759"/>
<comment type="similarity">
    <text evidence="4 18">Belongs to the glycosyltransferase 2 family. GalNAc-T subfamily.</text>
</comment>
<dbReference type="Pfam" id="PF00535">
    <property type="entry name" value="Glycos_transf_2"/>
    <property type="match status" value="1"/>
</dbReference>
<dbReference type="STRING" id="244447.ENSCSEP00000024404"/>
<evidence type="ECO:0000256" key="16">
    <source>
        <dbReference type="ARBA" id="ARBA00023180"/>
    </source>
</evidence>
<keyword evidence="16" id="KW-0325">Glycoprotein</keyword>
<dbReference type="EC" id="2.4.1.-" evidence="18"/>
<evidence type="ECO:0000256" key="15">
    <source>
        <dbReference type="ARBA" id="ARBA00023157"/>
    </source>
</evidence>
<dbReference type="GO" id="GO:0004653">
    <property type="term" value="F:polypeptide N-acetylgalactosaminyltransferase activity"/>
    <property type="evidence" value="ECO:0007669"/>
    <property type="project" value="TreeGrafter"/>
</dbReference>
<reference evidence="21" key="2">
    <citation type="submission" date="2025-08" db="UniProtKB">
        <authorList>
            <consortium name="Ensembl"/>
        </authorList>
    </citation>
    <scope>IDENTIFICATION</scope>
</reference>
<evidence type="ECO:0000256" key="4">
    <source>
        <dbReference type="ARBA" id="ARBA00005680"/>
    </source>
</evidence>
<evidence type="ECO:0000256" key="11">
    <source>
        <dbReference type="ARBA" id="ARBA00022968"/>
    </source>
</evidence>
<dbReference type="Pfam" id="PF00652">
    <property type="entry name" value="Ricin_B_lectin"/>
    <property type="match status" value="1"/>
</dbReference>
<dbReference type="UniPathway" id="UPA00378"/>
<keyword evidence="12 18" id="KW-1133">Transmembrane helix</keyword>
<dbReference type="GO" id="GO:0046872">
    <property type="term" value="F:metal ion binding"/>
    <property type="evidence" value="ECO:0007669"/>
    <property type="project" value="UniProtKB-KW"/>
</dbReference>
<evidence type="ECO:0000313" key="21">
    <source>
        <dbReference type="Ensembl" id="ENSCSEP00000024404.1"/>
    </source>
</evidence>
<organism evidence="21 22">
    <name type="scientific">Cynoglossus semilaevis</name>
    <name type="common">Tongue sole</name>
    <dbReference type="NCBI Taxonomy" id="244447"/>
    <lineage>
        <taxon>Eukaryota</taxon>
        <taxon>Metazoa</taxon>
        <taxon>Chordata</taxon>
        <taxon>Craniata</taxon>
        <taxon>Vertebrata</taxon>
        <taxon>Euteleostomi</taxon>
        <taxon>Actinopterygii</taxon>
        <taxon>Neopterygii</taxon>
        <taxon>Teleostei</taxon>
        <taxon>Neoteleostei</taxon>
        <taxon>Acanthomorphata</taxon>
        <taxon>Carangaria</taxon>
        <taxon>Pleuronectiformes</taxon>
        <taxon>Pleuronectoidei</taxon>
        <taxon>Cynoglossidae</taxon>
        <taxon>Cynoglossinae</taxon>
        <taxon>Cynoglossus</taxon>
    </lineage>
</organism>
<keyword evidence="10 18" id="KW-0430">Lectin</keyword>
<dbReference type="InterPro" id="IPR029044">
    <property type="entry name" value="Nucleotide-diphossugar_trans"/>
</dbReference>
<dbReference type="PANTHER" id="PTHR11675">
    <property type="entry name" value="N-ACETYLGALACTOSAMINYLTRANSFERASE"/>
    <property type="match status" value="1"/>
</dbReference>
<evidence type="ECO:0000256" key="7">
    <source>
        <dbReference type="ARBA" id="ARBA00022679"/>
    </source>
</evidence>
<comment type="pathway">
    <text evidence="3 18">Protein modification; protein glycosylation.</text>
</comment>
<dbReference type="InterPro" id="IPR045885">
    <property type="entry name" value="GalNAc-T"/>
</dbReference>
<evidence type="ECO:0000256" key="6">
    <source>
        <dbReference type="ARBA" id="ARBA00022676"/>
    </source>
</evidence>
<dbReference type="CDD" id="cd02510">
    <property type="entry name" value="pp-GalNAc-T"/>
    <property type="match status" value="1"/>
</dbReference>
<evidence type="ECO:0000256" key="18">
    <source>
        <dbReference type="RuleBase" id="RU361242"/>
    </source>
</evidence>
<dbReference type="PROSITE" id="PS50231">
    <property type="entry name" value="RICIN_B_LECTIN"/>
    <property type="match status" value="1"/>
</dbReference>
<dbReference type="SUPFAM" id="SSF53448">
    <property type="entry name" value="Nucleotide-diphospho-sugar transferases"/>
    <property type="match status" value="1"/>
</dbReference>
<keyword evidence="8 18" id="KW-0812">Transmembrane</keyword>
<evidence type="ECO:0000256" key="12">
    <source>
        <dbReference type="ARBA" id="ARBA00022989"/>
    </source>
</evidence>
<evidence type="ECO:0000256" key="9">
    <source>
        <dbReference type="ARBA" id="ARBA00022723"/>
    </source>
</evidence>
<dbReference type="Gene3D" id="3.90.550.10">
    <property type="entry name" value="Spore Coat Polysaccharide Biosynthesis Protein SpsA, Chain A"/>
    <property type="match status" value="1"/>
</dbReference>
<name>A0A3P8WCK2_CYNSE</name>
<dbReference type="GO" id="GO:0006493">
    <property type="term" value="P:protein O-linked glycosylation"/>
    <property type="evidence" value="ECO:0007669"/>
    <property type="project" value="UniProtKB-ARBA"/>
</dbReference>
<feature type="domain" description="Glycosyltransferase 2-like" evidence="19">
    <location>
        <begin position="157"/>
        <end position="324"/>
    </location>
</feature>
<comment type="cofactor">
    <cofactor evidence="1 18">
        <name>Mn(2+)</name>
        <dbReference type="ChEBI" id="CHEBI:29035"/>
    </cofactor>
</comment>
<evidence type="ECO:0000259" key="19">
    <source>
        <dbReference type="Pfam" id="PF00535"/>
    </source>
</evidence>
<dbReference type="GO" id="GO:0000139">
    <property type="term" value="C:Golgi membrane"/>
    <property type="evidence" value="ECO:0007669"/>
    <property type="project" value="UniProtKB-SubCell"/>
</dbReference>
<keyword evidence="6 18" id="KW-0328">Glycosyltransferase</keyword>
<dbReference type="Gene3D" id="2.80.10.50">
    <property type="match status" value="1"/>
</dbReference>
<keyword evidence="11" id="KW-0735">Signal-anchor</keyword>
<keyword evidence="17 18" id="KW-0464">Manganese</keyword>
<accession>A0A3P8WCK2</accession>